<gene>
    <name evidence="2" type="ORF">WJX84_001802</name>
</gene>
<dbReference type="Gene3D" id="1.10.720.30">
    <property type="entry name" value="SAP domain"/>
    <property type="match status" value="1"/>
</dbReference>
<dbReference type="Gene3D" id="1.10.8.50">
    <property type="match status" value="1"/>
</dbReference>
<evidence type="ECO:0000259" key="1">
    <source>
        <dbReference type="PROSITE" id="PS50800"/>
    </source>
</evidence>
<evidence type="ECO:0000313" key="3">
    <source>
        <dbReference type="Proteomes" id="UP001485043"/>
    </source>
</evidence>
<protein>
    <recommendedName>
        <fullName evidence="1">SAP domain-containing protein</fullName>
    </recommendedName>
</protein>
<dbReference type="SUPFAM" id="SSF68906">
    <property type="entry name" value="SAP domain"/>
    <property type="match status" value="1"/>
</dbReference>
<dbReference type="GO" id="GO:0003684">
    <property type="term" value="F:damaged DNA binding"/>
    <property type="evidence" value="ECO:0007669"/>
    <property type="project" value="InterPro"/>
</dbReference>
<dbReference type="Pfam" id="PF02037">
    <property type="entry name" value="SAP"/>
    <property type="match status" value="1"/>
</dbReference>
<dbReference type="PROSITE" id="PS50800">
    <property type="entry name" value="SAP"/>
    <property type="match status" value="1"/>
</dbReference>
<dbReference type="PANTHER" id="PTHR42697">
    <property type="entry name" value="ENDONUCLEASE 8"/>
    <property type="match status" value="1"/>
</dbReference>
<dbReference type="GO" id="GO:0008270">
    <property type="term" value="F:zinc ion binding"/>
    <property type="evidence" value="ECO:0007669"/>
    <property type="project" value="InterPro"/>
</dbReference>
<dbReference type="InterPro" id="IPR003034">
    <property type="entry name" value="SAP_dom"/>
</dbReference>
<evidence type="ECO:0000313" key="2">
    <source>
        <dbReference type="EMBL" id="KAK9867483.1"/>
    </source>
</evidence>
<accession>A0AAW1TFD1</accession>
<dbReference type="GO" id="GO:0000703">
    <property type="term" value="F:oxidized pyrimidine nucleobase lesion DNA N-glycosylase activity"/>
    <property type="evidence" value="ECO:0007669"/>
    <property type="project" value="TreeGrafter"/>
</dbReference>
<dbReference type="AlphaFoldDB" id="A0AAW1TFD1"/>
<dbReference type="SUPFAM" id="SSF46946">
    <property type="entry name" value="S13-like H2TH domain"/>
    <property type="match status" value="1"/>
</dbReference>
<name>A0AAW1TFD1_9CHLO</name>
<dbReference type="InterPro" id="IPR036361">
    <property type="entry name" value="SAP_dom_sf"/>
</dbReference>
<keyword evidence="3" id="KW-1185">Reference proteome</keyword>
<dbReference type="EMBL" id="JALJOV010000084">
    <property type="protein sequence ID" value="KAK9867483.1"/>
    <property type="molecule type" value="Genomic_DNA"/>
</dbReference>
<sequence length="355" mass="38121">MGLTLHLSAMTVAHGGMDLYEARKAKLGPDPLREDADVEKVWTRVQGSRKPIGQLLMDQDAVAGLGNIYRAEVLFKAGVHPEQPGNTMDRAAFDRVWRHSVLLLQRGFQTGSILTVDADEARKLGKPWTRRYVYNHKVCGRCGSFIRTWDMNARTVYACETCQPLDHGTVVTAERAKAMAAAGPTKVFQSHCAPEAADNQAPGQMTVLVLKRALSAKSLPTAGRKQELVARLEAAIGVIPSAKPPEEVVTELVTDGPTEDLSKLTAEPAPPMPPDVRPGTGALNDVMSAEAAALEKNAAGEGRNVEHVALENDQTVADASAKSRRGSACMCNAVPARNLDAGFADLAMNELVVRL</sequence>
<dbReference type="SMART" id="SM00513">
    <property type="entry name" value="SAP"/>
    <property type="match status" value="1"/>
</dbReference>
<dbReference type="PANTHER" id="PTHR42697:SF1">
    <property type="entry name" value="ENDONUCLEASE 8"/>
    <property type="match status" value="1"/>
</dbReference>
<dbReference type="SUPFAM" id="SSF57716">
    <property type="entry name" value="Glucocorticoid receptor-like (DNA-binding domain)"/>
    <property type="match status" value="1"/>
</dbReference>
<reference evidence="2 3" key="1">
    <citation type="journal article" date="2024" name="Nat. Commun.">
        <title>Phylogenomics reveals the evolutionary origins of lichenization in chlorophyte algae.</title>
        <authorList>
            <person name="Puginier C."/>
            <person name="Libourel C."/>
            <person name="Otte J."/>
            <person name="Skaloud P."/>
            <person name="Haon M."/>
            <person name="Grisel S."/>
            <person name="Petersen M."/>
            <person name="Berrin J.G."/>
            <person name="Delaux P.M."/>
            <person name="Dal Grande F."/>
            <person name="Keller J."/>
        </authorList>
    </citation>
    <scope>NUCLEOTIDE SEQUENCE [LARGE SCALE GENOMIC DNA]</scope>
    <source>
        <strain evidence="2 3">SAG 2523</strain>
    </source>
</reference>
<organism evidence="2 3">
    <name type="scientific">Apatococcus fuscideae</name>
    <dbReference type="NCBI Taxonomy" id="2026836"/>
    <lineage>
        <taxon>Eukaryota</taxon>
        <taxon>Viridiplantae</taxon>
        <taxon>Chlorophyta</taxon>
        <taxon>core chlorophytes</taxon>
        <taxon>Trebouxiophyceae</taxon>
        <taxon>Chlorellales</taxon>
        <taxon>Chlorellaceae</taxon>
        <taxon>Apatococcus</taxon>
    </lineage>
</organism>
<dbReference type="InterPro" id="IPR010979">
    <property type="entry name" value="Ribosomal_uS13-like_H2TH"/>
</dbReference>
<dbReference type="GO" id="GO:0003906">
    <property type="term" value="F:DNA-(apurinic or apyrimidinic site) endonuclease activity"/>
    <property type="evidence" value="ECO:0007669"/>
    <property type="project" value="InterPro"/>
</dbReference>
<dbReference type="Proteomes" id="UP001485043">
    <property type="component" value="Unassembled WGS sequence"/>
</dbReference>
<proteinExistence type="predicted"/>
<feature type="domain" description="SAP" evidence="1">
    <location>
        <begin position="202"/>
        <end position="236"/>
    </location>
</feature>
<comment type="caution">
    <text evidence="2">The sequence shown here is derived from an EMBL/GenBank/DDBJ whole genome shotgun (WGS) entry which is preliminary data.</text>
</comment>
<dbReference type="InterPro" id="IPR015886">
    <property type="entry name" value="H2TH_FPG"/>
</dbReference>
<dbReference type="Pfam" id="PF06831">
    <property type="entry name" value="H2TH"/>
    <property type="match status" value="1"/>
</dbReference>
<dbReference type="GO" id="GO:0006284">
    <property type="term" value="P:base-excision repair"/>
    <property type="evidence" value="ECO:0007669"/>
    <property type="project" value="InterPro"/>
</dbReference>
<dbReference type="SMART" id="SM01232">
    <property type="entry name" value="H2TH"/>
    <property type="match status" value="1"/>
</dbReference>